<keyword evidence="6 8" id="KW-1133">Transmembrane helix</keyword>
<dbReference type="PANTHER" id="PTHR42718">
    <property type="entry name" value="MAJOR FACILITATOR SUPERFAMILY MULTIDRUG TRANSPORTER MFSC"/>
    <property type="match status" value="1"/>
</dbReference>
<organism evidence="10 11">
    <name type="scientific">Desulfotomaculum copahuensis</name>
    <dbReference type="NCBI Taxonomy" id="1838280"/>
    <lineage>
        <taxon>Bacteria</taxon>
        <taxon>Bacillati</taxon>
        <taxon>Bacillota</taxon>
        <taxon>Clostridia</taxon>
        <taxon>Eubacteriales</taxon>
        <taxon>Desulfotomaculaceae</taxon>
        <taxon>Desulfotomaculum</taxon>
    </lineage>
</organism>
<evidence type="ECO:0000256" key="7">
    <source>
        <dbReference type="ARBA" id="ARBA00023136"/>
    </source>
</evidence>
<evidence type="ECO:0000256" key="5">
    <source>
        <dbReference type="ARBA" id="ARBA00022692"/>
    </source>
</evidence>
<dbReference type="EMBL" id="LYVF01000062">
    <property type="protein sequence ID" value="OAT85450.1"/>
    <property type="molecule type" value="Genomic_DNA"/>
</dbReference>
<evidence type="ECO:0000256" key="1">
    <source>
        <dbReference type="ARBA" id="ARBA00004651"/>
    </source>
</evidence>
<dbReference type="InterPro" id="IPR020846">
    <property type="entry name" value="MFS_dom"/>
</dbReference>
<dbReference type="InterPro" id="IPR036259">
    <property type="entry name" value="MFS_trans_sf"/>
</dbReference>
<feature type="transmembrane region" description="Helical" evidence="8">
    <location>
        <begin position="457"/>
        <end position="474"/>
    </location>
</feature>
<dbReference type="PRINTS" id="PR01036">
    <property type="entry name" value="TCRTETB"/>
</dbReference>
<proteinExistence type="inferred from homology"/>
<dbReference type="InterPro" id="IPR011701">
    <property type="entry name" value="MFS"/>
</dbReference>
<evidence type="ECO:0000313" key="10">
    <source>
        <dbReference type="EMBL" id="OAT85450.1"/>
    </source>
</evidence>
<dbReference type="PANTHER" id="PTHR42718:SF9">
    <property type="entry name" value="MAJOR FACILITATOR SUPERFAMILY MULTIDRUG TRANSPORTER MFSC"/>
    <property type="match status" value="1"/>
</dbReference>
<feature type="transmembrane region" description="Helical" evidence="8">
    <location>
        <begin position="87"/>
        <end position="110"/>
    </location>
</feature>
<keyword evidence="11" id="KW-1185">Reference proteome</keyword>
<evidence type="ECO:0000256" key="6">
    <source>
        <dbReference type="ARBA" id="ARBA00022989"/>
    </source>
</evidence>
<evidence type="ECO:0000256" key="8">
    <source>
        <dbReference type="SAM" id="Phobius"/>
    </source>
</evidence>
<dbReference type="InterPro" id="IPR004638">
    <property type="entry name" value="EmrB-like"/>
</dbReference>
<dbReference type="Proteomes" id="UP000078532">
    <property type="component" value="Unassembled WGS sequence"/>
</dbReference>
<evidence type="ECO:0000256" key="2">
    <source>
        <dbReference type="ARBA" id="ARBA00008537"/>
    </source>
</evidence>
<sequence>MGEKPALKIPNVSEESYKWWVLASIALGTFMGPLDGSIVNIALPSISSYFHTSLAMVEWVVMSYLLMISSLLLTYGRLGDMYGHKPIYLGGFVIFTLGSALCGFSPGIGFLIGARVLQAVGAGMMMAIGPAIVTSTFPPHLRGRALGMNGSVVASALAFGPAIGGLLLSQFGWRSIFFVNLPIGIIGTLWAVRILRRDERLVRHRFDIPGAVTIFAGLMFLLLSLSHGGEWGWSSPAVLFSLAAAVVFLGLFIYLELRSPEPMMDLRLFRIRLFAAANATSLLNFMAQFSITFLLPFYLEQVRHLNPAHAGLVLSAPPFLILFVAPLSGALSDRIGSRLLSSLGMAITAAGMFWLSRVGVATPYAVIVAGMAVFGLGTGLFQAPNNSAIMGSVPRQRLGTASGTLASMRNIGMVLGIALSGAVFSGRLPVHDAVLRALGRHGAALQAQAFTMSMQDAYLVGASLAALGVLTSLVRGRAAAPAPRPDTGDKK</sequence>
<protein>
    <recommendedName>
        <fullName evidence="9">Major facilitator superfamily (MFS) profile domain-containing protein</fullName>
    </recommendedName>
</protein>
<comment type="similarity">
    <text evidence="2">Belongs to the major facilitator superfamily. EmrB family.</text>
</comment>
<evidence type="ECO:0000256" key="3">
    <source>
        <dbReference type="ARBA" id="ARBA00022448"/>
    </source>
</evidence>
<feature type="transmembrane region" description="Helical" evidence="8">
    <location>
        <begin position="311"/>
        <end position="331"/>
    </location>
</feature>
<name>A0A1B7LGX3_9FIRM</name>
<keyword evidence="4" id="KW-1003">Cell membrane</keyword>
<feature type="transmembrane region" description="Helical" evidence="8">
    <location>
        <begin position="175"/>
        <end position="194"/>
    </location>
</feature>
<dbReference type="STRING" id="1838280.A6M21_05890"/>
<evidence type="ECO:0000256" key="4">
    <source>
        <dbReference type="ARBA" id="ARBA00022475"/>
    </source>
</evidence>
<dbReference type="NCBIfam" id="TIGR00711">
    <property type="entry name" value="efflux_EmrB"/>
    <property type="match status" value="1"/>
</dbReference>
<feature type="transmembrane region" description="Helical" evidence="8">
    <location>
        <begin position="276"/>
        <end position="299"/>
    </location>
</feature>
<evidence type="ECO:0000313" key="11">
    <source>
        <dbReference type="Proteomes" id="UP000078532"/>
    </source>
</evidence>
<dbReference type="Gene3D" id="1.20.1250.20">
    <property type="entry name" value="MFS general substrate transporter like domains"/>
    <property type="match status" value="1"/>
</dbReference>
<feature type="transmembrane region" description="Helical" evidence="8">
    <location>
        <begin position="20"/>
        <end position="43"/>
    </location>
</feature>
<dbReference type="FunFam" id="1.20.1720.10:FF:000021">
    <property type="entry name" value="Drug resistance transporter, EmrB/QacA subfamily"/>
    <property type="match status" value="1"/>
</dbReference>
<dbReference type="GO" id="GO:0005886">
    <property type="term" value="C:plasma membrane"/>
    <property type="evidence" value="ECO:0007669"/>
    <property type="project" value="UniProtKB-SubCell"/>
</dbReference>
<dbReference type="PROSITE" id="PS50850">
    <property type="entry name" value="MFS"/>
    <property type="match status" value="1"/>
</dbReference>
<feature type="transmembrane region" description="Helical" evidence="8">
    <location>
        <begin position="146"/>
        <end position="169"/>
    </location>
</feature>
<feature type="transmembrane region" description="Helical" evidence="8">
    <location>
        <begin position="116"/>
        <end position="134"/>
    </location>
</feature>
<feature type="transmembrane region" description="Helical" evidence="8">
    <location>
        <begin position="237"/>
        <end position="255"/>
    </location>
</feature>
<evidence type="ECO:0000259" key="9">
    <source>
        <dbReference type="PROSITE" id="PS50850"/>
    </source>
</evidence>
<feature type="transmembrane region" description="Helical" evidence="8">
    <location>
        <begin position="402"/>
        <end position="424"/>
    </location>
</feature>
<dbReference type="Pfam" id="PF07690">
    <property type="entry name" value="MFS_1"/>
    <property type="match status" value="1"/>
</dbReference>
<dbReference type="CDD" id="cd17321">
    <property type="entry name" value="MFS_MMR_MDR_like"/>
    <property type="match status" value="1"/>
</dbReference>
<accession>A0A1B7LGX3</accession>
<dbReference type="AlphaFoldDB" id="A0A1B7LGX3"/>
<dbReference type="SUPFAM" id="SSF103473">
    <property type="entry name" value="MFS general substrate transporter"/>
    <property type="match status" value="2"/>
</dbReference>
<comment type="subcellular location">
    <subcellularLocation>
        <location evidence="1">Cell membrane</location>
        <topology evidence="1">Multi-pass membrane protein</topology>
    </subcellularLocation>
</comment>
<feature type="transmembrane region" description="Helical" evidence="8">
    <location>
        <begin position="49"/>
        <end position="75"/>
    </location>
</feature>
<keyword evidence="5 8" id="KW-0812">Transmembrane</keyword>
<reference evidence="10 11" key="1">
    <citation type="submission" date="2016-04" db="EMBL/GenBank/DDBJ databases">
        <authorList>
            <person name="Evans L.H."/>
            <person name="Alamgir A."/>
            <person name="Owens N."/>
            <person name="Weber N.D."/>
            <person name="Virtaneva K."/>
            <person name="Barbian K."/>
            <person name="Babar A."/>
            <person name="Rosenke K."/>
        </authorList>
    </citation>
    <scope>NUCLEOTIDE SEQUENCE [LARGE SCALE GENOMIC DNA]</scope>
    <source>
        <strain evidence="10 11">LMa1</strain>
    </source>
</reference>
<feature type="domain" description="Major facilitator superfamily (MFS) profile" evidence="9">
    <location>
        <begin position="21"/>
        <end position="480"/>
    </location>
</feature>
<feature type="transmembrane region" description="Helical" evidence="8">
    <location>
        <begin position="338"/>
        <end position="355"/>
    </location>
</feature>
<gene>
    <name evidence="10" type="ORF">A6M21_05890</name>
</gene>
<feature type="transmembrane region" description="Helical" evidence="8">
    <location>
        <begin position="361"/>
        <end position="381"/>
    </location>
</feature>
<dbReference type="GO" id="GO:0022857">
    <property type="term" value="F:transmembrane transporter activity"/>
    <property type="evidence" value="ECO:0007669"/>
    <property type="project" value="InterPro"/>
</dbReference>
<dbReference type="Gene3D" id="1.20.1720.10">
    <property type="entry name" value="Multidrug resistance protein D"/>
    <property type="match status" value="1"/>
</dbReference>
<feature type="transmembrane region" description="Helical" evidence="8">
    <location>
        <begin position="206"/>
        <end position="225"/>
    </location>
</feature>
<comment type="caution">
    <text evidence="10">The sequence shown here is derived from an EMBL/GenBank/DDBJ whole genome shotgun (WGS) entry which is preliminary data.</text>
</comment>
<keyword evidence="7 8" id="KW-0472">Membrane</keyword>
<keyword evidence="3" id="KW-0813">Transport</keyword>